<protein>
    <recommendedName>
        <fullName evidence="3">DUF1857 domain-containing protein</fullName>
    </recommendedName>
</protein>
<dbReference type="RefSeq" id="WP_062156017.1">
    <property type="nucleotide sequence ID" value="NZ_KQ947994.1"/>
</dbReference>
<dbReference type="EMBL" id="LMWJ01000026">
    <property type="protein sequence ID" value="KUM69464.1"/>
    <property type="molecule type" value="Genomic_DNA"/>
</dbReference>
<keyword evidence="2" id="KW-1185">Reference proteome</keyword>
<name>A0A117NXY5_9ACTN</name>
<dbReference type="OrthoDB" id="3697643at2"/>
<dbReference type="SUPFAM" id="SSF55961">
    <property type="entry name" value="Bet v1-like"/>
    <property type="match status" value="1"/>
</dbReference>
<organism evidence="1 2">
    <name type="scientific">Streptomyces curacoi</name>
    <dbReference type="NCBI Taxonomy" id="146536"/>
    <lineage>
        <taxon>Bacteria</taxon>
        <taxon>Bacillati</taxon>
        <taxon>Actinomycetota</taxon>
        <taxon>Actinomycetes</taxon>
        <taxon>Kitasatosporales</taxon>
        <taxon>Streptomycetaceae</taxon>
        <taxon>Streptomyces</taxon>
    </lineage>
</organism>
<dbReference type="AlphaFoldDB" id="A0A117NXY5"/>
<dbReference type="Gene3D" id="3.30.530.20">
    <property type="match status" value="1"/>
</dbReference>
<reference evidence="1 2" key="1">
    <citation type="submission" date="2015-10" db="EMBL/GenBank/DDBJ databases">
        <title>Draft genome sequence of Streptomyces curacoi DSM 40107, type strain for the species Streptomyces curacoi.</title>
        <authorList>
            <person name="Ruckert C."/>
            <person name="Winkler A."/>
            <person name="Kalinowski J."/>
            <person name="Kampfer P."/>
            <person name="Glaeser S."/>
        </authorList>
    </citation>
    <scope>NUCLEOTIDE SEQUENCE [LARGE SCALE GENOMIC DNA]</scope>
    <source>
        <strain evidence="1 2">DSM 40107</strain>
    </source>
</reference>
<dbReference type="Pfam" id="PF08982">
    <property type="entry name" value="AtaL"/>
    <property type="match status" value="1"/>
</dbReference>
<dbReference type="Proteomes" id="UP000054024">
    <property type="component" value="Unassembled WGS sequence"/>
</dbReference>
<gene>
    <name evidence="1" type="ORF">AQI70_32415</name>
</gene>
<proteinExistence type="predicted"/>
<evidence type="ECO:0008006" key="3">
    <source>
        <dbReference type="Google" id="ProtNLM"/>
    </source>
</evidence>
<dbReference type="InterPro" id="IPR023393">
    <property type="entry name" value="START-like_dom_sf"/>
</dbReference>
<accession>A0A117NXY5</accession>
<dbReference type="STRING" id="146536.AQI70_32415"/>
<evidence type="ECO:0000313" key="1">
    <source>
        <dbReference type="EMBL" id="KUM69464.1"/>
    </source>
</evidence>
<evidence type="ECO:0000313" key="2">
    <source>
        <dbReference type="Proteomes" id="UP000054024"/>
    </source>
</evidence>
<dbReference type="InterPro" id="IPR015075">
    <property type="entry name" value="AtaL"/>
</dbReference>
<sequence length="160" mass="18046">MLTISWTRVIDGVDEEARRAPTRDGLWQAMLHKAENPVLYVPAITSSRIVERYPDGFLRESHRGERFLVQRVTPDEAAGVITFRNQDETDLSLIRNEIGTDDEGRLTLTLSITLDEGPTETALSQSEYLRDLDCDFCGTLKAMTAVLRRTALHGRPVAHH</sequence>
<comment type="caution">
    <text evidence="1">The sequence shown here is derived from an EMBL/GenBank/DDBJ whole genome shotgun (WGS) entry which is preliminary data.</text>
</comment>